<evidence type="ECO:0000313" key="4">
    <source>
        <dbReference type="Proteomes" id="UP000029629"/>
    </source>
</evidence>
<dbReference type="Gene3D" id="1.10.287.110">
    <property type="entry name" value="DnaJ domain"/>
    <property type="match status" value="1"/>
</dbReference>
<dbReference type="RefSeq" id="WP_036558324.1">
    <property type="nucleotide sequence ID" value="NZ_JRNI01000015.1"/>
</dbReference>
<gene>
    <name evidence="3" type="ORF">HMPREF2130_03950</name>
</gene>
<dbReference type="EMBL" id="JRNI01000015">
    <property type="protein sequence ID" value="KGF31273.1"/>
    <property type="molecule type" value="Genomic_DNA"/>
</dbReference>
<dbReference type="CDD" id="cd06257">
    <property type="entry name" value="DnaJ"/>
    <property type="match status" value="1"/>
</dbReference>
<dbReference type="SUPFAM" id="SSF46565">
    <property type="entry name" value="Chaperone J-domain"/>
    <property type="match status" value="1"/>
</dbReference>
<dbReference type="Pfam" id="PF05099">
    <property type="entry name" value="TerB"/>
    <property type="match status" value="1"/>
</dbReference>
<dbReference type="NCBIfam" id="NF006948">
    <property type="entry name" value="PRK09430.1"/>
    <property type="match status" value="1"/>
</dbReference>
<keyword evidence="4" id="KW-1185">Reference proteome</keyword>
<dbReference type="InterPro" id="IPR036869">
    <property type="entry name" value="J_dom_sf"/>
</dbReference>
<dbReference type="Proteomes" id="UP000029629">
    <property type="component" value="Unassembled WGS sequence"/>
</dbReference>
<dbReference type="InterPro" id="IPR007791">
    <property type="entry name" value="DjlA_N"/>
</dbReference>
<evidence type="ECO:0000259" key="2">
    <source>
        <dbReference type="PROSITE" id="PS50076"/>
    </source>
</evidence>
<sequence length="321" mass="36414">MRFIIYFLIFVYFSSNYDSFFIGLIAAIGAAYGWRYLKNRMQASEPTAGARSWGENTWGKQSTRGATSYDFGRGHIRSAIFPNEVFTPISFYVAALFLCLGRIAKAKGVVHERDIDLANRVMNQLRLPEALRSEARKFFNQGKDSSFSVSDLVLEVKKQFIAFPNFQRMFFDICLSAAILDGRIIASEKSIIRDLFPLTGARPELFDDFIGQFEQGAAFGQERAHTGYGDHGQSHGRSSQDQGWGRATKSKLAEALATLGVTEDVQQDELKRVYRRLINQYHPDKLAGQNLPEGLVEMAKEKTQQIISSYNYIMEYKGWSR</sequence>
<dbReference type="InterPro" id="IPR029024">
    <property type="entry name" value="TerB-like"/>
</dbReference>
<comment type="caution">
    <text evidence="3">The sequence shown here is derived from an EMBL/GenBank/DDBJ whole genome shotgun (WGS) entry which is preliminary data.</text>
</comment>
<dbReference type="AlphaFoldDB" id="A0A095Z9E5"/>
<dbReference type="CDD" id="cd07316">
    <property type="entry name" value="terB_like_DjlA"/>
    <property type="match status" value="1"/>
</dbReference>
<evidence type="ECO:0000256" key="1">
    <source>
        <dbReference type="SAM" id="MobiDB-lite"/>
    </source>
</evidence>
<dbReference type="Gene3D" id="1.10.3680.10">
    <property type="entry name" value="TerB-like"/>
    <property type="match status" value="1"/>
</dbReference>
<evidence type="ECO:0000313" key="3">
    <source>
        <dbReference type="EMBL" id="KGF31273.1"/>
    </source>
</evidence>
<proteinExistence type="predicted"/>
<feature type="region of interest" description="Disordered" evidence="1">
    <location>
        <begin position="224"/>
        <end position="244"/>
    </location>
</feature>
<reference evidence="3 4" key="1">
    <citation type="submission" date="2014-07" db="EMBL/GenBank/DDBJ databases">
        <authorList>
            <person name="McCorrison J."/>
            <person name="Sanka R."/>
            <person name="Torralba M."/>
            <person name="Gillis M."/>
            <person name="Haft D.H."/>
            <person name="Methe B."/>
            <person name="Sutton G."/>
            <person name="Nelson K.E."/>
        </authorList>
    </citation>
    <scope>NUCLEOTIDE SEQUENCE [LARGE SCALE GENOMIC DNA]</scope>
    <source>
        <strain evidence="3 4">DNF00040</strain>
    </source>
</reference>
<dbReference type="PROSITE" id="PS50076">
    <property type="entry name" value="DNAJ_2"/>
    <property type="match status" value="1"/>
</dbReference>
<dbReference type="OrthoDB" id="9779889at2"/>
<name>A0A095Z9E5_9BURK</name>
<dbReference type="PRINTS" id="PR00625">
    <property type="entry name" value="JDOMAIN"/>
</dbReference>
<dbReference type="Pfam" id="PF00226">
    <property type="entry name" value="DnaJ"/>
    <property type="match status" value="1"/>
</dbReference>
<feature type="domain" description="J" evidence="2">
    <location>
        <begin position="254"/>
        <end position="321"/>
    </location>
</feature>
<protein>
    <recommendedName>
        <fullName evidence="2">J domain-containing protein</fullName>
    </recommendedName>
</protein>
<dbReference type="InterPro" id="IPR001623">
    <property type="entry name" value="DnaJ_domain"/>
</dbReference>
<dbReference type="eggNOG" id="COG1076">
    <property type="taxonomic scope" value="Bacteria"/>
</dbReference>
<accession>A0A095Z9E5</accession>
<organism evidence="3 4">
    <name type="scientific">Oligella urethralis DNF00040</name>
    <dbReference type="NCBI Taxonomy" id="1401065"/>
    <lineage>
        <taxon>Bacteria</taxon>
        <taxon>Pseudomonadati</taxon>
        <taxon>Pseudomonadota</taxon>
        <taxon>Betaproteobacteria</taxon>
        <taxon>Burkholderiales</taxon>
        <taxon>Alcaligenaceae</taxon>
        <taxon>Oligella</taxon>
    </lineage>
</organism>
<dbReference type="SMART" id="SM00271">
    <property type="entry name" value="DnaJ"/>
    <property type="match status" value="1"/>
</dbReference>